<dbReference type="InterPro" id="IPR013154">
    <property type="entry name" value="ADH-like_N"/>
</dbReference>
<accession>A0A564WFG7</accession>
<sequence>MRALVCKELSGIDGLAVEEIPMPEPAVGEVRIRVRAAGVNFADTLIVAGNYQVRPPLPFSPGFEVAGVVDAVGPGVADFKGGERVMAVADWGGFAQAVVVPQGQVFRLPDGVDDVVAAGFPVAYGTSHFGLRFKAALKPGESLLVLGAAGGVGLTAVETGKLLGARVIAAATGEAKMAIAREAGADETVDARAPDFRDTIKALTGGRGADVVYDPVGGQAFEQALRCTALGGRILIVGFASGEVPQIPANLLLVKNISVIGYYWGAHRTLAPEALAASFGELLGWLAQGQLRPHVSKTFPLAEGVAALKDLRARKTTGKVVLTVAE</sequence>
<dbReference type="Pfam" id="PF00107">
    <property type="entry name" value="ADH_zinc_N"/>
    <property type="match status" value="1"/>
</dbReference>
<proteinExistence type="predicted"/>
<evidence type="ECO:0000313" key="3">
    <source>
        <dbReference type="Proteomes" id="UP000326641"/>
    </source>
</evidence>
<dbReference type="InterPro" id="IPR036291">
    <property type="entry name" value="NAD(P)-bd_dom_sf"/>
</dbReference>
<comment type="caution">
    <text evidence="2">The sequence shown here is derived from an EMBL/GenBank/DDBJ whole genome shotgun (WGS) entry which is preliminary data.</text>
</comment>
<dbReference type="GO" id="GO:0016491">
    <property type="term" value="F:oxidoreductase activity"/>
    <property type="evidence" value="ECO:0007669"/>
    <property type="project" value="InterPro"/>
</dbReference>
<dbReference type="Proteomes" id="UP000326641">
    <property type="component" value="Unassembled WGS sequence"/>
</dbReference>
<dbReference type="SUPFAM" id="SSF50129">
    <property type="entry name" value="GroES-like"/>
    <property type="match status" value="1"/>
</dbReference>
<dbReference type="Gene3D" id="3.90.180.10">
    <property type="entry name" value="Medium-chain alcohol dehydrogenases, catalytic domain"/>
    <property type="match status" value="1"/>
</dbReference>
<dbReference type="PANTHER" id="PTHR43677">
    <property type="entry name" value="SHORT-CHAIN DEHYDROGENASE/REDUCTASE"/>
    <property type="match status" value="1"/>
</dbReference>
<feature type="domain" description="Enoyl reductase (ER)" evidence="1">
    <location>
        <begin position="10"/>
        <end position="322"/>
    </location>
</feature>
<dbReference type="Gene3D" id="3.40.50.720">
    <property type="entry name" value="NAD(P)-binding Rossmann-like Domain"/>
    <property type="match status" value="1"/>
</dbReference>
<gene>
    <name evidence="2" type="ORF">DF3PA_40091</name>
</gene>
<organism evidence="2 3">
    <name type="scientific">Candidatus Defluviicoccus seviourii</name>
    <dbReference type="NCBI Taxonomy" id="2565273"/>
    <lineage>
        <taxon>Bacteria</taxon>
        <taxon>Pseudomonadati</taxon>
        <taxon>Pseudomonadota</taxon>
        <taxon>Alphaproteobacteria</taxon>
        <taxon>Rhodospirillales</taxon>
        <taxon>Rhodospirillaceae</taxon>
        <taxon>Defluviicoccus</taxon>
    </lineage>
</organism>
<name>A0A564WFG7_9PROT</name>
<dbReference type="PANTHER" id="PTHR43677:SF4">
    <property type="entry name" value="QUINONE OXIDOREDUCTASE-LIKE PROTEIN 2"/>
    <property type="match status" value="1"/>
</dbReference>
<dbReference type="InterPro" id="IPR013149">
    <property type="entry name" value="ADH-like_C"/>
</dbReference>
<dbReference type="CDD" id="cd08241">
    <property type="entry name" value="QOR1"/>
    <property type="match status" value="1"/>
</dbReference>
<dbReference type="SUPFAM" id="SSF51735">
    <property type="entry name" value="NAD(P)-binding Rossmann-fold domains"/>
    <property type="match status" value="1"/>
</dbReference>
<evidence type="ECO:0000259" key="1">
    <source>
        <dbReference type="SMART" id="SM00829"/>
    </source>
</evidence>
<evidence type="ECO:0000313" key="2">
    <source>
        <dbReference type="EMBL" id="VUX47215.1"/>
    </source>
</evidence>
<reference evidence="2" key="1">
    <citation type="submission" date="2018-11" db="EMBL/GenBank/DDBJ databases">
        <authorList>
            <person name="Onetto C."/>
        </authorList>
    </citation>
    <scope>NUCLEOTIDE SEQUENCE [LARGE SCALE GENOMIC DNA]</scope>
</reference>
<dbReference type="InterPro" id="IPR011032">
    <property type="entry name" value="GroES-like_sf"/>
</dbReference>
<dbReference type="InterPro" id="IPR051397">
    <property type="entry name" value="Zn-ADH-like_protein"/>
</dbReference>
<dbReference type="Pfam" id="PF08240">
    <property type="entry name" value="ADH_N"/>
    <property type="match status" value="1"/>
</dbReference>
<dbReference type="InterPro" id="IPR020843">
    <property type="entry name" value="ER"/>
</dbReference>
<dbReference type="SMART" id="SM00829">
    <property type="entry name" value="PKS_ER"/>
    <property type="match status" value="1"/>
</dbReference>
<dbReference type="AlphaFoldDB" id="A0A564WFG7"/>
<keyword evidence="3" id="KW-1185">Reference proteome</keyword>
<dbReference type="EMBL" id="UXAT02000034">
    <property type="protein sequence ID" value="VUX47215.1"/>
    <property type="molecule type" value="Genomic_DNA"/>
</dbReference>
<protein>
    <submittedName>
        <fullName evidence="2">Quinone oxidoreductase</fullName>
    </submittedName>
</protein>